<keyword evidence="2" id="KW-1185">Reference proteome</keyword>
<name>A0ABU5EG58_9PROT</name>
<gene>
    <name evidence="1" type="ORF">SMD27_20360</name>
</gene>
<comment type="caution">
    <text evidence="1">The sequence shown here is derived from an EMBL/GenBank/DDBJ whole genome shotgun (WGS) entry which is preliminary data.</text>
</comment>
<protein>
    <submittedName>
        <fullName evidence="1">SIR2 family protein</fullName>
    </submittedName>
</protein>
<dbReference type="Gene3D" id="3.40.50.1220">
    <property type="entry name" value="TPP-binding domain"/>
    <property type="match status" value="1"/>
</dbReference>
<proteinExistence type="predicted"/>
<evidence type="ECO:0000313" key="2">
    <source>
        <dbReference type="Proteomes" id="UP001279642"/>
    </source>
</evidence>
<dbReference type="InterPro" id="IPR029035">
    <property type="entry name" value="DHS-like_NAD/FAD-binding_dom"/>
</dbReference>
<dbReference type="SUPFAM" id="SSF52467">
    <property type="entry name" value="DHS-like NAD/FAD-binding domain"/>
    <property type="match status" value="1"/>
</dbReference>
<dbReference type="EMBL" id="JAXCLW010000008">
    <property type="protein sequence ID" value="MDY0885206.1"/>
    <property type="molecule type" value="Genomic_DNA"/>
</dbReference>
<dbReference type="Pfam" id="PF13289">
    <property type="entry name" value="SIR2_2"/>
    <property type="match status" value="1"/>
</dbReference>
<accession>A0ABU5EG58</accession>
<dbReference type="RefSeq" id="WP_320510280.1">
    <property type="nucleotide sequence ID" value="NZ_JAXCLW010000008.1"/>
</dbReference>
<sequence length="583" mass="64951">MIASEHETEMPELGIDDFTRRFSLRAGNLMWLLGAGASASAGIPTAWDMIWEFKQLLFISQRRISPKMVADLTNAAVREQLQAHIDSSGSFPAPDSADEYALLFEAVFPSEADRRTYLDTKLSGAKPSYGHLVLATLMKAQLSRLVWTTNFDPLIADACAKVYGTTGSLTAVNLDAPDLAAQAINESRWPIEVKLHGDFRSRRLKNTGDELRQQDARLRQVLIDCCRRFGLVVAGYSGRDNSIMDALEEALEQSNPFPNGLFWLHRGKYAPLPRVKKLLKRANEAGVDAGLVRIENFDEALRDLTRLIEVIDTKALDVFTSERRRWSPAPRAVGGSGWPVVRLNALPVKLLPTMCRRIVCQIGGISEVRAAAKHADANVLVTRTKAGVLAYGSDSALRAAFEPFGIKDFSLHTIEDERLRYDSGERGLLRDSLTTALARHHKLDVIRRRSTDLLAPVNPLEEKWRDLQKLVGPLTGVVKHNPELHWREGIGVRLDWADDRLWLLVEARTVFDGVTDANRTAATDFARERTVRRYNQVLNDLVSFWAITLADDGNDLPALGVGDGVDAVFRLSSDTAFSRRIHA</sequence>
<reference evidence="1 2" key="1">
    <citation type="journal article" date="2016" name="Antonie Van Leeuwenhoek">
        <title>Dongia soli sp. nov., isolated from soil from Dokdo, Korea.</title>
        <authorList>
            <person name="Kim D.U."/>
            <person name="Lee H."/>
            <person name="Kim H."/>
            <person name="Kim S.G."/>
            <person name="Ka J.O."/>
        </authorList>
    </citation>
    <scope>NUCLEOTIDE SEQUENCE [LARGE SCALE GENOMIC DNA]</scope>
    <source>
        <strain evidence="1 2">D78</strain>
    </source>
</reference>
<organism evidence="1 2">
    <name type="scientific">Dongia soli</name>
    <dbReference type="NCBI Taxonomy" id="600628"/>
    <lineage>
        <taxon>Bacteria</taxon>
        <taxon>Pseudomonadati</taxon>
        <taxon>Pseudomonadota</taxon>
        <taxon>Alphaproteobacteria</taxon>
        <taxon>Rhodospirillales</taxon>
        <taxon>Dongiaceae</taxon>
        <taxon>Dongia</taxon>
    </lineage>
</organism>
<evidence type="ECO:0000313" key="1">
    <source>
        <dbReference type="EMBL" id="MDY0885206.1"/>
    </source>
</evidence>
<dbReference type="Proteomes" id="UP001279642">
    <property type="component" value="Unassembled WGS sequence"/>
</dbReference>